<protein>
    <recommendedName>
        <fullName evidence="8">Carboxylic ester hydrolase</fullName>
        <ecNumber evidence="8">3.1.1.-</ecNumber>
    </recommendedName>
</protein>
<keyword evidence="4" id="KW-0732">Signal</keyword>
<dbReference type="GO" id="GO:0030600">
    <property type="term" value="F:feruloyl esterase activity"/>
    <property type="evidence" value="ECO:0007669"/>
    <property type="project" value="UniProtKB-ARBA"/>
</dbReference>
<dbReference type="OrthoDB" id="3039123at2759"/>
<dbReference type="AlphaFoldDB" id="A0A6A6ESW0"/>
<evidence type="ECO:0000256" key="6">
    <source>
        <dbReference type="ARBA" id="ARBA00022837"/>
    </source>
</evidence>
<organism evidence="9 10">
    <name type="scientific">Zopfia rhizophila CBS 207.26</name>
    <dbReference type="NCBI Taxonomy" id="1314779"/>
    <lineage>
        <taxon>Eukaryota</taxon>
        <taxon>Fungi</taxon>
        <taxon>Dikarya</taxon>
        <taxon>Ascomycota</taxon>
        <taxon>Pezizomycotina</taxon>
        <taxon>Dothideomycetes</taxon>
        <taxon>Dothideomycetes incertae sedis</taxon>
        <taxon>Zopfiaceae</taxon>
        <taxon>Zopfia</taxon>
    </lineage>
</organism>
<dbReference type="InterPro" id="IPR011118">
    <property type="entry name" value="Tannase/feruloyl_esterase"/>
</dbReference>
<dbReference type="Proteomes" id="UP000800200">
    <property type="component" value="Unassembled WGS sequence"/>
</dbReference>
<reference evidence="9" key="1">
    <citation type="journal article" date="2020" name="Stud. Mycol.">
        <title>101 Dothideomycetes genomes: a test case for predicting lifestyles and emergence of pathogens.</title>
        <authorList>
            <person name="Haridas S."/>
            <person name="Albert R."/>
            <person name="Binder M."/>
            <person name="Bloem J."/>
            <person name="Labutti K."/>
            <person name="Salamov A."/>
            <person name="Andreopoulos B."/>
            <person name="Baker S."/>
            <person name="Barry K."/>
            <person name="Bills G."/>
            <person name="Bluhm B."/>
            <person name="Cannon C."/>
            <person name="Castanera R."/>
            <person name="Culley D."/>
            <person name="Daum C."/>
            <person name="Ezra D."/>
            <person name="Gonzalez J."/>
            <person name="Henrissat B."/>
            <person name="Kuo A."/>
            <person name="Liang C."/>
            <person name="Lipzen A."/>
            <person name="Lutzoni F."/>
            <person name="Magnuson J."/>
            <person name="Mondo S."/>
            <person name="Nolan M."/>
            <person name="Ohm R."/>
            <person name="Pangilinan J."/>
            <person name="Park H.-J."/>
            <person name="Ramirez L."/>
            <person name="Alfaro M."/>
            <person name="Sun H."/>
            <person name="Tritt A."/>
            <person name="Yoshinaga Y."/>
            <person name="Zwiers L.-H."/>
            <person name="Turgeon B."/>
            <person name="Goodwin S."/>
            <person name="Spatafora J."/>
            <person name="Crous P."/>
            <person name="Grigoriev I."/>
        </authorList>
    </citation>
    <scope>NUCLEOTIDE SEQUENCE</scope>
    <source>
        <strain evidence="9">CBS 207.26</strain>
    </source>
</reference>
<evidence type="ECO:0000256" key="8">
    <source>
        <dbReference type="RuleBase" id="RU361238"/>
    </source>
</evidence>
<proteinExistence type="inferred from homology"/>
<evidence type="ECO:0000256" key="3">
    <source>
        <dbReference type="ARBA" id="ARBA00022723"/>
    </source>
</evidence>
<comment type="similarity">
    <text evidence="1 8">Belongs to the tannase family.</text>
</comment>
<accession>A0A6A6ESW0</accession>
<evidence type="ECO:0000313" key="10">
    <source>
        <dbReference type="Proteomes" id="UP000800200"/>
    </source>
</evidence>
<dbReference type="InterPro" id="IPR029058">
    <property type="entry name" value="AB_hydrolase_fold"/>
</dbReference>
<evidence type="ECO:0000256" key="2">
    <source>
        <dbReference type="ARBA" id="ARBA00022487"/>
    </source>
</evidence>
<evidence type="ECO:0000256" key="1">
    <source>
        <dbReference type="ARBA" id="ARBA00006249"/>
    </source>
</evidence>
<dbReference type="GO" id="GO:0046872">
    <property type="term" value="F:metal ion binding"/>
    <property type="evidence" value="ECO:0007669"/>
    <property type="project" value="UniProtKB-KW"/>
</dbReference>
<keyword evidence="2" id="KW-0719">Serine esterase</keyword>
<keyword evidence="6" id="KW-0106">Calcium</keyword>
<dbReference type="EC" id="3.1.1.-" evidence="8"/>
<keyword evidence="10" id="KW-1185">Reference proteome</keyword>
<sequence length="543" mass="58520">MLGVSGALDCALPAIQGILPAGASVNFVRTVAPNSSFEIPPGNIAYPISPVGLPSLCAVSARVQSSGNTSFGFGLFLPSHWNGRFLAVGNGGFAGGINWLDMATGTRYGFASMSTDTGHNSSIVDGRWAYQQPETVKDWGYRAMHGSVVTAKHITEAFYAKKPSYSYYSGCSTGGRQGLKEAEVFPEDFDGIVAGAPSWWPAHLQAWTIRLALYNLPQMAAHHIPPELFPAIGAEVLKQCDAPDGLADSIISDPYGCNFRPEALLCGANVGDPTAAGCLTSPQIDTLDKIYNAWVESNQTFVFPHIAPGSEPGWAVWLLNSTNSPHTFGTHYVKYFLGLGPEWDFWKLDESVIALADRLDPGNSSVGFDLSAFHKKGGKILSYHGLADSLIPAGSTPYFYNRVYRTLKPKGIELDDFFRFFLVPGMGHCAGSHTSFNASWYFAGSSQASVLGLTVHGVPGFSDAKHDVLLALMDWVEKGTAPDSIIATRYANDTEHTAVSSQRPLCMYPKQAKYKGTGDQNDAGSWECKLPYDQSCYQASQAS</sequence>
<dbReference type="SUPFAM" id="SSF53474">
    <property type="entry name" value="alpha/beta-Hydrolases"/>
    <property type="match status" value="1"/>
</dbReference>
<evidence type="ECO:0000256" key="7">
    <source>
        <dbReference type="ARBA" id="ARBA00023157"/>
    </source>
</evidence>
<keyword evidence="3" id="KW-0479">Metal-binding</keyword>
<dbReference type="Pfam" id="PF07519">
    <property type="entry name" value="Tannase"/>
    <property type="match status" value="2"/>
</dbReference>
<gene>
    <name evidence="9" type="ORF">K469DRAFT_725760</name>
</gene>
<evidence type="ECO:0000313" key="9">
    <source>
        <dbReference type="EMBL" id="KAF2194391.1"/>
    </source>
</evidence>
<dbReference type="EMBL" id="ML994611">
    <property type="protein sequence ID" value="KAF2194391.1"/>
    <property type="molecule type" value="Genomic_DNA"/>
</dbReference>
<keyword evidence="7" id="KW-1015">Disulfide bond</keyword>
<name>A0A6A6ESW0_9PEZI</name>
<keyword evidence="5 8" id="KW-0378">Hydrolase</keyword>
<dbReference type="PANTHER" id="PTHR33938">
    <property type="entry name" value="FERULOYL ESTERASE B-RELATED"/>
    <property type="match status" value="1"/>
</dbReference>
<evidence type="ECO:0000256" key="4">
    <source>
        <dbReference type="ARBA" id="ARBA00022729"/>
    </source>
</evidence>
<dbReference type="PANTHER" id="PTHR33938:SF2">
    <property type="entry name" value="CARBOXYLIC ESTER HYDROLASE"/>
    <property type="match status" value="1"/>
</dbReference>
<evidence type="ECO:0000256" key="5">
    <source>
        <dbReference type="ARBA" id="ARBA00022801"/>
    </source>
</evidence>